<dbReference type="EMBL" id="JAHQIW010000449">
    <property type="protein sequence ID" value="KAJ1348175.1"/>
    <property type="molecule type" value="Genomic_DNA"/>
</dbReference>
<gene>
    <name evidence="1" type="ORF">KIN20_003420</name>
</gene>
<reference evidence="1" key="1">
    <citation type="submission" date="2021-06" db="EMBL/GenBank/DDBJ databases">
        <title>Parelaphostrongylus tenuis whole genome reference sequence.</title>
        <authorList>
            <person name="Garwood T.J."/>
            <person name="Larsen P.A."/>
            <person name="Fountain-Jones N.M."/>
            <person name="Garbe J.R."/>
            <person name="Macchietto M.G."/>
            <person name="Kania S.A."/>
            <person name="Gerhold R.W."/>
            <person name="Richards J.E."/>
            <person name="Wolf T.M."/>
        </authorList>
    </citation>
    <scope>NUCLEOTIDE SEQUENCE</scope>
    <source>
        <strain evidence="1">MNPRO001-30</strain>
        <tissue evidence="1">Meninges</tissue>
    </source>
</reference>
<protein>
    <submittedName>
        <fullName evidence="1">Uncharacterized protein</fullName>
    </submittedName>
</protein>
<proteinExistence type="predicted"/>
<sequence length="161" mass="17314">MVDVQQIHSLQILDVLCHGILLRQRIFGNYNGKTSGRFHHNALLATISTVLGCGVIPAGQGSNRTFTVTGFTLPVAMAYSSAADVQARIPGIAPSEMSAQAFVQRLVMQTILDVLERQARSALLPDAVITTIFGQLSVHISYKPLNCPLIVSPGEARGFLD</sequence>
<keyword evidence="2" id="KW-1185">Reference proteome</keyword>
<evidence type="ECO:0000313" key="2">
    <source>
        <dbReference type="Proteomes" id="UP001196413"/>
    </source>
</evidence>
<dbReference type="AlphaFoldDB" id="A0AAD5QHF2"/>
<accession>A0AAD5QHF2</accession>
<comment type="caution">
    <text evidence="1">The sequence shown here is derived from an EMBL/GenBank/DDBJ whole genome shotgun (WGS) entry which is preliminary data.</text>
</comment>
<dbReference type="Proteomes" id="UP001196413">
    <property type="component" value="Unassembled WGS sequence"/>
</dbReference>
<name>A0AAD5QHF2_PARTN</name>
<organism evidence="1 2">
    <name type="scientific">Parelaphostrongylus tenuis</name>
    <name type="common">Meningeal worm</name>
    <dbReference type="NCBI Taxonomy" id="148309"/>
    <lineage>
        <taxon>Eukaryota</taxon>
        <taxon>Metazoa</taxon>
        <taxon>Ecdysozoa</taxon>
        <taxon>Nematoda</taxon>
        <taxon>Chromadorea</taxon>
        <taxon>Rhabditida</taxon>
        <taxon>Rhabditina</taxon>
        <taxon>Rhabditomorpha</taxon>
        <taxon>Strongyloidea</taxon>
        <taxon>Metastrongylidae</taxon>
        <taxon>Parelaphostrongylus</taxon>
    </lineage>
</organism>
<evidence type="ECO:0000313" key="1">
    <source>
        <dbReference type="EMBL" id="KAJ1348175.1"/>
    </source>
</evidence>